<dbReference type="InterPro" id="IPR005069">
    <property type="entry name" value="Nucl-diP-sugar_transferase"/>
</dbReference>
<evidence type="ECO:0000259" key="3">
    <source>
        <dbReference type="Pfam" id="PF03407"/>
    </source>
</evidence>
<sequence length="315" mass="36616">MQVWRSLNYVLTILLLFALLSCIHYRLSTNPNLMVEKSSPGWLSSERLGHHEEAQKLRSLLKKVARPDKVLVITTVNYAWAKPGSVLDLFLESFHVGKGTKRILNHLLIVAMDQKAYMRCKSIHPHCYFFDTPGIDFASEQQSTSPDYLKFMWRRVEFMQIVLELGYSFFFTDADVLWLKNPIPKFSSDSDFIIASDFQEGQPENQSNIANTGFIYVKSESYTIQFIKLWRLSRLLYPNENDSSVFEKMKQDPHADLILGVLYLNRAYFGAICQSSRDMGKLYIIHASCRSGVERKLHDLRLFLNDWKNYKRVSS</sequence>
<dbReference type="AlphaFoldDB" id="A0AAP0HP48"/>
<dbReference type="EC" id="2.4.2.-" evidence="2"/>
<dbReference type="Proteomes" id="UP001417504">
    <property type="component" value="Unassembled WGS sequence"/>
</dbReference>
<keyword evidence="2" id="KW-0808">Transferase</keyword>
<evidence type="ECO:0000256" key="2">
    <source>
        <dbReference type="RuleBase" id="RU363055"/>
    </source>
</evidence>
<dbReference type="EMBL" id="JBBNAE010000010">
    <property type="protein sequence ID" value="KAK9090135.1"/>
    <property type="molecule type" value="Genomic_DNA"/>
</dbReference>
<name>A0AAP0HP48_9MAGN</name>
<dbReference type="Pfam" id="PF03407">
    <property type="entry name" value="Nucleotid_trans"/>
    <property type="match status" value="1"/>
</dbReference>
<dbReference type="InterPro" id="IPR029044">
    <property type="entry name" value="Nucleotide-diphossugar_trans"/>
</dbReference>
<dbReference type="GO" id="GO:0071555">
    <property type="term" value="P:cell wall organization"/>
    <property type="evidence" value="ECO:0007669"/>
    <property type="project" value="UniProtKB-KW"/>
</dbReference>
<dbReference type="SUPFAM" id="SSF53448">
    <property type="entry name" value="Nucleotide-diphospho-sugar transferases"/>
    <property type="match status" value="1"/>
</dbReference>
<keyword evidence="2" id="KW-1133">Transmembrane helix</keyword>
<comment type="subcellular location">
    <subcellularLocation>
        <location evidence="2">Golgi apparatus membrane</location>
        <topology evidence="2">Single-pass type II membrane protein</topology>
    </subcellularLocation>
</comment>
<protein>
    <recommendedName>
        <fullName evidence="2">Glycosyltransferase</fullName>
        <ecNumber evidence="2">2.4.2.-</ecNumber>
    </recommendedName>
</protein>
<keyword evidence="2" id="KW-0333">Golgi apparatus</keyword>
<accession>A0AAP0HP48</accession>
<proteinExistence type="inferred from homology"/>
<comment type="caution">
    <text evidence="4">The sequence shown here is derived from an EMBL/GenBank/DDBJ whole genome shotgun (WGS) entry which is preliminary data.</text>
</comment>
<keyword evidence="5" id="KW-1185">Reference proteome</keyword>
<feature type="transmembrane region" description="Helical" evidence="2">
    <location>
        <begin position="7"/>
        <end position="27"/>
    </location>
</feature>
<evidence type="ECO:0000313" key="5">
    <source>
        <dbReference type="Proteomes" id="UP001417504"/>
    </source>
</evidence>
<dbReference type="InterPro" id="IPR044821">
    <property type="entry name" value="At1g28695/At4g15970-like"/>
</dbReference>
<dbReference type="PANTHER" id="PTHR46038:SF38">
    <property type="entry name" value="GLYCOSYLTRANSFERASE-RELATED"/>
    <property type="match status" value="1"/>
</dbReference>
<keyword evidence="2" id="KW-0472">Membrane</keyword>
<dbReference type="PROSITE" id="PS51257">
    <property type="entry name" value="PROKAR_LIPOPROTEIN"/>
    <property type="match status" value="1"/>
</dbReference>
<organism evidence="4 5">
    <name type="scientific">Stephania japonica</name>
    <dbReference type="NCBI Taxonomy" id="461633"/>
    <lineage>
        <taxon>Eukaryota</taxon>
        <taxon>Viridiplantae</taxon>
        <taxon>Streptophyta</taxon>
        <taxon>Embryophyta</taxon>
        <taxon>Tracheophyta</taxon>
        <taxon>Spermatophyta</taxon>
        <taxon>Magnoliopsida</taxon>
        <taxon>Ranunculales</taxon>
        <taxon>Menispermaceae</taxon>
        <taxon>Menispermoideae</taxon>
        <taxon>Cissampelideae</taxon>
        <taxon>Stephania</taxon>
    </lineage>
</organism>
<dbReference type="PANTHER" id="PTHR46038">
    <property type="entry name" value="EXPRESSED PROTEIN-RELATED"/>
    <property type="match status" value="1"/>
</dbReference>
<keyword evidence="2" id="KW-0328">Glycosyltransferase</keyword>
<comment type="similarity">
    <text evidence="1 2">Belongs to the glycosyltransferase 77 family.</text>
</comment>
<dbReference type="GO" id="GO:0016757">
    <property type="term" value="F:glycosyltransferase activity"/>
    <property type="evidence" value="ECO:0007669"/>
    <property type="project" value="UniProtKB-KW"/>
</dbReference>
<keyword evidence="2" id="KW-0961">Cell wall biogenesis/degradation</keyword>
<evidence type="ECO:0000256" key="1">
    <source>
        <dbReference type="ARBA" id="ARBA00007033"/>
    </source>
</evidence>
<keyword evidence="2" id="KW-0812">Transmembrane</keyword>
<feature type="domain" description="Nucleotide-diphospho-sugar transferase" evidence="3">
    <location>
        <begin position="103"/>
        <end position="300"/>
    </location>
</feature>
<evidence type="ECO:0000313" key="4">
    <source>
        <dbReference type="EMBL" id="KAK9090135.1"/>
    </source>
</evidence>
<reference evidence="4 5" key="1">
    <citation type="submission" date="2024-01" db="EMBL/GenBank/DDBJ databases">
        <title>Genome assemblies of Stephania.</title>
        <authorList>
            <person name="Yang L."/>
        </authorList>
    </citation>
    <scope>NUCLEOTIDE SEQUENCE [LARGE SCALE GENOMIC DNA]</scope>
    <source>
        <strain evidence="4">QJT</strain>
        <tissue evidence="4">Leaf</tissue>
    </source>
</reference>
<dbReference type="GO" id="GO:0000139">
    <property type="term" value="C:Golgi membrane"/>
    <property type="evidence" value="ECO:0007669"/>
    <property type="project" value="UniProtKB-SubCell"/>
</dbReference>
<gene>
    <name evidence="4" type="ORF">Sjap_023312</name>
</gene>
<keyword evidence="2" id="KW-0735">Signal-anchor</keyword>